<reference evidence="2" key="1">
    <citation type="journal article" date="2019" name="Int. J. Syst. Evol. Microbiol.">
        <title>The Global Catalogue of Microorganisms (GCM) 10K type strain sequencing project: providing services to taxonomists for standard genome sequencing and annotation.</title>
        <authorList>
            <consortium name="The Broad Institute Genomics Platform"/>
            <consortium name="The Broad Institute Genome Sequencing Center for Infectious Disease"/>
            <person name="Wu L."/>
            <person name="Ma J."/>
        </authorList>
    </citation>
    <scope>NUCLEOTIDE SEQUENCE [LARGE SCALE GENOMIC DNA]</scope>
    <source>
        <strain evidence="2">JCM 14046</strain>
    </source>
</reference>
<dbReference type="EMBL" id="BAAAMY010000004">
    <property type="protein sequence ID" value="GAA1914292.1"/>
    <property type="molecule type" value="Genomic_DNA"/>
</dbReference>
<evidence type="ECO:0008006" key="3">
    <source>
        <dbReference type="Google" id="ProtNLM"/>
    </source>
</evidence>
<sequence length="98" mass="11046">MTASRAARERRAAAEAGPLARVRIDLDAEQQFVYKITCTACTTKKDRPWSAYRPGDDNGFMAAMDRWTFHLVEQHPDAEAPCLAYLPAAQERLHARRG</sequence>
<name>A0ABP5AKF4_9ACTN</name>
<gene>
    <name evidence="1" type="ORF">GCM10009737_14530</name>
</gene>
<comment type="caution">
    <text evidence="1">The sequence shown here is derived from an EMBL/GenBank/DDBJ whole genome shotgun (WGS) entry which is preliminary data.</text>
</comment>
<organism evidence="1 2">
    <name type="scientific">Nocardioides lentus</name>
    <dbReference type="NCBI Taxonomy" id="338077"/>
    <lineage>
        <taxon>Bacteria</taxon>
        <taxon>Bacillati</taxon>
        <taxon>Actinomycetota</taxon>
        <taxon>Actinomycetes</taxon>
        <taxon>Propionibacteriales</taxon>
        <taxon>Nocardioidaceae</taxon>
        <taxon>Nocardioides</taxon>
    </lineage>
</organism>
<proteinExistence type="predicted"/>
<dbReference type="Proteomes" id="UP001501612">
    <property type="component" value="Unassembled WGS sequence"/>
</dbReference>
<dbReference type="RefSeq" id="WP_344005649.1">
    <property type="nucleotide sequence ID" value="NZ_BAAAMY010000004.1"/>
</dbReference>
<accession>A0ABP5AKF4</accession>
<evidence type="ECO:0000313" key="2">
    <source>
        <dbReference type="Proteomes" id="UP001501612"/>
    </source>
</evidence>
<protein>
    <recommendedName>
        <fullName evidence="3">Acetone carboxylase subunit gamma</fullName>
    </recommendedName>
</protein>
<keyword evidence="2" id="KW-1185">Reference proteome</keyword>
<evidence type="ECO:0000313" key="1">
    <source>
        <dbReference type="EMBL" id="GAA1914292.1"/>
    </source>
</evidence>